<gene>
    <name evidence="14" type="primary">LOC100212180</name>
</gene>
<feature type="transmembrane region" description="Helical" evidence="12">
    <location>
        <begin position="311"/>
        <end position="332"/>
    </location>
</feature>
<dbReference type="Pfam" id="PF05631">
    <property type="entry name" value="MFS_5"/>
    <property type="match status" value="1"/>
</dbReference>
<evidence type="ECO:0000313" key="13">
    <source>
        <dbReference type="Proteomes" id="UP001652625"/>
    </source>
</evidence>
<reference evidence="14" key="1">
    <citation type="submission" date="2025-08" db="UniProtKB">
        <authorList>
            <consortium name="RefSeq"/>
        </authorList>
    </citation>
    <scope>IDENTIFICATION</scope>
</reference>
<dbReference type="PANTHER" id="PTHR23516">
    <property type="entry name" value="SAM (S-ADENOSYL METHIONINE) TRANSPORTER"/>
    <property type="match status" value="1"/>
</dbReference>
<feature type="transmembrane region" description="Helical" evidence="12">
    <location>
        <begin position="404"/>
        <end position="423"/>
    </location>
</feature>
<feature type="transmembrane region" description="Helical" evidence="12">
    <location>
        <begin position="6"/>
        <end position="24"/>
    </location>
</feature>
<dbReference type="SUPFAM" id="SSF103473">
    <property type="entry name" value="MFS general substrate transporter"/>
    <property type="match status" value="1"/>
</dbReference>
<dbReference type="RefSeq" id="XP_065675620.1">
    <property type="nucleotide sequence ID" value="XM_065819548.1"/>
</dbReference>
<keyword evidence="8" id="KW-0406">Ion transport</keyword>
<feature type="transmembrane region" description="Helical" evidence="12">
    <location>
        <begin position="338"/>
        <end position="355"/>
    </location>
</feature>
<accession>A0ABM4DM42</accession>
<keyword evidence="5" id="KW-1003">Cell membrane</keyword>
<dbReference type="Gene3D" id="1.20.1250.20">
    <property type="entry name" value="MFS general substrate transporter like domains"/>
    <property type="match status" value="2"/>
</dbReference>
<organism evidence="13 14">
    <name type="scientific">Hydra vulgaris</name>
    <name type="common">Hydra</name>
    <name type="synonym">Hydra attenuata</name>
    <dbReference type="NCBI Taxonomy" id="6087"/>
    <lineage>
        <taxon>Eukaryota</taxon>
        <taxon>Metazoa</taxon>
        <taxon>Cnidaria</taxon>
        <taxon>Hydrozoa</taxon>
        <taxon>Hydroidolina</taxon>
        <taxon>Anthoathecata</taxon>
        <taxon>Aplanulata</taxon>
        <taxon>Hydridae</taxon>
        <taxon>Hydra</taxon>
    </lineage>
</organism>
<dbReference type="Proteomes" id="UP001652625">
    <property type="component" value="Chromosome 15"/>
</dbReference>
<evidence type="ECO:0000256" key="10">
    <source>
        <dbReference type="ARBA" id="ARBA00030646"/>
    </source>
</evidence>
<sequence>MLVIAYIAFVILLFIGIVIGKQAWQSRLHGVVIINATFIEFQWTYFFPYFLALIAEWLQGPYLYKLYDDYGFVDPYIGIIYVCGYCSSILFGAYTGILIDNWGRKKVCILFTILYSLSCIANISKNFAVLCLGRIIGGASTGLLFSAFDAWYVYEHMQIHKFPYEWLEDTFSKATFFNSIIAISAGFFANLLTEWLDVGAVAPFLLAVPCLCASAILIQLTWSENFGTSTRGCKSCMDSLKVIFTTPGIFLIGSVQAMFESVMYIFVFLWTPVLQPADPPLGIVFSCFMCSIWIGGIIFTNLIKKDIQPTIIVLFVVYGVMLTNFLAALASANHPRTSFLLFLVTEILCGIYFPAMGSLRSKWLPPALHSDIMNLFRVPLNIIASAVLLILHDSHSPHGITQMFLLNSALLLCGGIFSVLLHFQYTNDEKKDEFQIE</sequence>
<keyword evidence="4" id="KW-0813">Transport</keyword>
<dbReference type="GeneID" id="100212180"/>
<feature type="transmembrane region" description="Helical" evidence="12">
    <location>
        <begin position="175"/>
        <end position="192"/>
    </location>
</feature>
<evidence type="ECO:0000256" key="11">
    <source>
        <dbReference type="ARBA" id="ARBA00032555"/>
    </source>
</evidence>
<comment type="subcellular location">
    <subcellularLocation>
        <location evidence="2">Cell membrane</location>
        <topology evidence="2">Multi-pass membrane protein</topology>
    </subcellularLocation>
</comment>
<evidence type="ECO:0000256" key="6">
    <source>
        <dbReference type="ARBA" id="ARBA00022692"/>
    </source>
</evidence>
<name>A0ABM4DM42_HYDVU</name>
<keyword evidence="6 12" id="KW-0812">Transmembrane</keyword>
<evidence type="ECO:0000256" key="4">
    <source>
        <dbReference type="ARBA" id="ARBA00022448"/>
    </source>
</evidence>
<comment type="function">
    <text evidence="1">Mediates high-affinity intracellular uptake of the rare oligo-element molybdenum.</text>
</comment>
<evidence type="ECO:0000256" key="8">
    <source>
        <dbReference type="ARBA" id="ARBA00023065"/>
    </source>
</evidence>
<feature type="transmembrane region" description="Helical" evidence="12">
    <location>
        <begin position="31"/>
        <end position="55"/>
    </location>
</feature>
<feature type="transmembrane region" description="Helical" evidence="12">
    <location>
        <begin position="281"/>
        <end position="299"/>
    </location>
</feature>
<evidence type="ECO:0000256" key="7">
    <source>
        <dbReference type="ARBA" id="ARBA00022989"/>
    </source>
</evidence>
<keyword evidence="13" id="KW-1185">Reference proteome</keyword>
<feature type="transmembrane region" description="Helical" evidence="12">
    <location>
        <begin position="107"/>
        <end position="123"/>
    </location>
</feature>
<dbReference type="CDD" id="cd17487">
    <property type="entry name" value="MFS_MFSD5_like"/>
    <property type="match status" value="1"/>
</dbReference>
<proteinExistence type="predicted"/>
<feature type="transmembrane region" description="Helical" evidence="12">
    <location>
        <begin position="135"/>
        <end position="154"/>
    </location>
</feature>
<protein>
    <recommendedName>
        <fullName evidence="3">Molybdate-anion transporter</fullName>
    </recommendedName>
    <alternativeName>
        <fullName evidence="10">Major facilitator superfamily domain-containing protein 5</fullName>
    </alternativeName>
    <alternativeName>
        <fullName evidence="11">Molybdate transporter 2 homolog</fullName>
    </alternativeName>
</protein>
<feature type="transmembrane region" description="Helical" evidence="12">
    <location>
        <begin position="198"/>
        <end position="222"/>
    </location>
</feature>
<feature type="transmembrane region" description="Helical" evidence="12">
    <location>
        <begin position="375"/>
        <end position="392"/>
    </location>
</feature>
<dbReference type="PANTHER" id="PTHR23516:SF1">
    <property type="entry name" value="MOLYBDATE-ANION TRANSPORTER"/>
    <property type="match status" value="1"/>
</dbReference>
<evidence type="ECO:0000256" key="9">
    <source>
        <dbReference type="ARBA" id="ARBA00023136"/>
    </source>
</evidence>
<keyword evidence="7 12" id="KW-1133">Transmembrane helix</keyword>
<evidence type="ECO:0000256" key="2">
    <source>
        <dbReference type="ARBA" id="ARBA00004651"/>
    </source>
</evidence>
<dbReference type="InterPro" id="IPR036259">
    <property type="entry name" value="MFS_trans_sf"/>
</dbReference>
<evidence type="ECO:0000256" key="1">
    <source>
        <dbReference type="ARBA" id="ARBA00003019"/>
    </source>
</evidence>
<feature type="transmembrane region" description="Helical" evidence="12">
    <location>
        <begin position="242"/>
        <end position="269"/>
    </location>
</feature>
<evidence type="ECO:0000256" key="5">
    <source>
        <dbReference type="ARBA" id="ARBA00022475"/>
    </source>
</evidence>
<evidence type="ECO:0000256" key="12">
    <source>
        <dbReference type="SAM" id="Phobius"/>
    </source>
</evidence>
<evidence type="ECO:0000313" key="14">
    <source>
        <dbReference type="RefSeq" id="XP_065675620.1"/>
    </source>
</evidence>
<keyword evidence="9 12" id="KW-0472">Membrane</keyword>
<dbReference type="InterPro" id="IPR008509">
    <property type="entry name" value="MOT2/MFSD5"/>
</dbReference>
<feature type="transmembrane region" description="Helical" evidence="12">
    <location>
        <begin position="75"/>
        <end position="95"/>
    </location>
</feature>
<evidence type="ECO:0000256" key="3">
    <source>
        <dbReference type="ARBA" id="ARBA00021242"/>
    </source>
</evidence>